<accession>A0A844B122</accession>
<dbReference type="GO" id="GO:0005829">
    <property type="term" value="C:cytosol"/>
    <property type="evidence" value="ECO:0007669"/>
    <property type="project" value="TreeGrafter"/>
</dbReference>
<reference evidence="9 10" key="1">
    <citation type="submission" date="2019-11" db="EMBL/GenBank/DDBJ databases">
        <title>Caenimonas koreensis gen. nov., sp. nov., isolated from activated sludge.</title>
        <authorList>
            <person name="Seung H.R."/>
        </authorList>
    </citation>
    <scope>NUCLEOTIDE SEQUENCE [LARGE SCALE GENOMIC DNA]</scope>
    <source>
        <strain evidence="9 10">EMB320</strain>
    </source>
</reference>
<protein>
    <recommendedName>
        <fullName evidence="3">asparagine synthase (glutamine-hydrolyzing)</fullName>
        <ecNumber evidence="3">6.3.5.4</ecNumber>
    </recommendedName>
</protein>
<keyword evidence="10" id="KW-1185">Reference proteome</keyword>
<dbReference type="GO" id="GO:0005524">
    <property type="term" value="F:ATP binding"/>
    <property type="evidence" value="ECO:0007669"/>
    <property type="project" value="UniProtKB-KW"/>
</dbReference>
<dbReference type="Proteomes" id="UP000487350">
    <property type="component" value="Unassembled WGS sequence"/>
</dbReference>
<dbReference type="EC" id="6.3.5.4" evidence="3"/>
<gene>
    <name evidence="9" type="primary">asnB</name>
    <name evidence="9" type="ORF">GHT07_06020</name>
</gene>
<dbReference type="PROSITE" id="PS51278">
    <property type="entry name" value="GATASE_TYPE_2"/>
    <property type="match status" value="1"/>
</dbReference>
<evidence type="ECO:0000256" key="6">
    <source>
        <dbReference type="ARBA" id="ARBA00022962"/>
    </source>
</evidence>
<dbReference type="InterPro" id="IPR051786">
    <property type="entry name" value="ASN_synthetase/amidase"/>
</dbReference>
<keyword evidence="5" id="KW-0067">ATP-binding</keyword>
<dbReference type="InterPro" id="IPR006426">
    <property type="entry name" value="Asn_synth_AEB"/>
</dbReference>
<dbReference type="SUPFAM" id="SSF52402">
    <property type="entry name" value="Adenine nucleotide alpha hydrolases-like"/>
    <property type="match status" value="1"/>
</dbReference>
<comment type="similarity">
    <text evidence="2">Belongs to the asparagine synthetase family.</text>
</comment>
<comment type="pathway">
    <text evidence="1">Amino-acid biosynthesis; L-asparagine biosynthesis; L-asparagine from L-aspartate (L-Gln route): step 1/1.</text>
</comment>
<evidence type="ECO:0000256" key="7">
    <source>
        <dbReference type="ARBA" id="ARBA00048741"/>
    </source>
</evidence>
<dbReference type="OrthoDB" id="9763290at2"/>
<comment type="caution">
    <text evidence="9">The sequence shown here is derived from an EMBL/GenBank/DDBJ whole genome shotgun (WGS) entry which is preliminary data.</text>
</comment>
<dbReference type="InterPro" id="IPR029055">
    <property type="entry name" value="Ntn_hydrolases_N"/>
</dbReference>
<dbReference type="InterPro" id="IPR001296">
    <property type="entry name" value="Glyco_trans_1"/>
</dbReference>
<evidence type="ECO:0000256" key="2">
    <source>
        <dbReference type="ARBA" id="ARBA00005752"/>
    </source>
</evidence>
<dbReference type="Pfam" id="PF00733">
    <property type="entry name" value="Asn_synthase"/>
    <property type="match status" value="1"/>
</dbReference>
<proteinExistence type="inferred from homology"/>
<sequence length="1023" mass="111216">MCGVVALYAHAASAPQVDRDEVRAIRDHMAARGPDGAGEWFSADHRVALAHRRLSIIDLSERGAQPMRSADGQCVISFNGEIYNYRELKADLVARGRIFASDSDTEVLLQLYAEFGTGMLDKLRGMFAFALWDGRLGAMLVARDPFGIKPLYYADDGRTFRAASQVKALLRSPIDTSPQPAGLAGFFLWGSVPPPWTLYKGIHNLPAGHFMWVRQDGITAPQPYCLISDILREGLAAPATGSEAQALEAIADALHESVRAHQVADVPVATFLSAGLDSSMICSLVSKDGITPRTITLAFAEFVGMPDDESVLAAAIAKQYNTRHATVAVQRADFEAERARLMMAMDQPSIDGVNTWFVARAAASKGIKVAMSGLGGDELFASYPSFTDVPRIRRLAGPPGAVPGLGITVRRLTSSMLRRFTSPKYAGLLEYGGTMGGAYLLRRGLYMPWELPQVMDPDMARAGWRDLACIATLNETASGMEGHPRMAVTALETSWYMRNQLLRDADWAGMAHSLEIRVPFVDVPLFRKVVPWLAAHPHLAKRSVAQATAPELPPELLAKPKTGFTVPVRTWLGAPHSGKAERGLRGWARIIARDSAAGGPQGAHHTRRPRVLLSTIAPGNGGVHAMTAFAVRALKAHGYEPVIAHYAPYSVMPSLSAPVYKLPWARVGTLRGTSHGDVETHAIGAWLPELEFTHYNATRQWRAVMDGCDAFVMASGNVLAATAFQQTRRPYVAWVATDWAGDRKDRVRHFPLVRRMVDQFISTPVIRRMERSLLQSANVLSLSKYTAKMLHEVAGPDIGDTTLPVPIDTHLFVPDPAARVPRRIGFAGRYNDPRKNISLLLEVTQLMRANGRPVQLFLMGDHPTDALAQRVAAMGLAGDVTFTATLPREAMPAALQTLDVFVLPSHQEGLCIAALEAMACAVPVVSTRCGGPEEFVVDDVTGYVVGFEPQAMCQALDAILDDAQRRARMGMAAREMAVRHYGHQRAEMTFIGALHTTFPQLCPAAPHAPDAPEAPQTTFAVAA</sequence>
<dbReference type="GO" id="GO:0004066">
    <property type="term" value="F:asparagine synthase (glutamine-hydrolyzing) activity"/>
    <property type="evidence" value="ECO:0007669"/>
    <property type="project" value="UniProtKB-EC"/>
</dbReference>
<dbReference type="RefSeq" id="WP_153584160.1">
    <property type="nucleotide sequence ID" value="NZ_WJBU01000005.1"/>
</dbReference>
<dbReference type="InterPro" id="IPR014729">
    <property type="entry name" value="Rossmann-like_a/b/a_fold"/>
</dbReference>
<evidence type="ECO:0000256" key="5">
    <source>
        <dbReference type="ARBA" id="ARBA00022840"/>
    </source>
</evidence>
<evidence type="ECO:0000256" key="1">
    <source>
        <dbReference type="ARBA" id="ARBA00005187"/>
    </source>
</evidence>
<keyword evidence="4" id="KW-0547">Nucleotide-binding</keyword>
<dbReference type="CDD" id="cd00712">
    <property type="entry name" value="AsnB"/>
    <property type="match status" value="1"/>
</dbReference>
<dbReference type="CDD" id="cd03801">
    <property type="entry name" value="GT4_PimA-like"/>
    <property type="match status" value="1"/>
</dbReference>
<dbReference type="Pfam" id="PF00534">
    <property type="entry name" value="Glycos_transf_1"/>
    <property type="match status" value="1"/>
</dbReference>
<feature type="domain" description="Glutamine amidotransferase type-2" evidence="8">
    <location>
        <begin position="2"/>
        <end position="216"/>
    </location>
</feature>
<dbReference type="InterPro" id="IPR001962">
    <property type="entry name" value="Asn_synthase"/>
</dbReference>
<dbReference type="PANTHER" id="PTHR43284">
    <property type="entry name" value="ASPARAGINE SYNTHETASE (GLUTAMINE-HYDROLYZING)"/>
    <property type="match status" value="1"/>
</dbReference>
<evidence type="ECO:0000313" key="10">
    <source>
        <dbReference type="Proteomes" id="UP000487350"/>
    </source>
</evidence>
<comment type="catalytic activity">
    <reaction evidence="7">
        <text>L-aspartate + L-glutamine + ATP + H2O = L-asparagine + L-glutamate + AMP + diphosphate + H(+)</text>
        <dbReference type="Rhea" id="RHEA:12228"/>
        <dbReference type="ChEBI" id="CHEBI:15377"/>
        <dbReference type="ChEBI" id="CHEBI:15378"/>
        <dbReference type="ChEBI" id="CHEBI:29985"/>
        <dbReference type="ChEBI" id="CHEBI:29991"/>
        <dbReference type="ChEBI" id="CHEBI:30616"/>
        <dbReference type="ChEBI" id="CHEBI:33019"/>
        <dbReference type="ChEBI" id="CHEBI:58048"/>
        <dbReference type="ChEBI" id="CHEBI:58359"/>
        <dbReference type="ChEBI" id="CHEBI:456215"/>
        <dbReference type="EC" id="6.3.5.4"/>
    </reaction>
</comment>
<dbReference type="Gene3D" id="3.40.50.620">
    <property type="entry name" value="HUPs"/>
    <property type="match status" value="1"/>
</dbReference>
<dbReference type="Pfam" id="PF13537">
    <property type="entry name" value="GATase_7"/>
    <property type="match status" value="1"/>
</dbReference>
<dbReference type="Gene3D" id="3.60.20.10">
    <property type="entry name" value="Glutamine Phosphoribosylpyrophosphate, subunit 1, domain 1"/>
    <property type="match status" value="1"/>
</dbReference>
<dbReference type="Gene3D" id="3.40.50.2000">
    <property type="entry name" value="Glycogen Phosphorylase B"/>
    <property type="match status" value="2"/>
</dbReference>
<dbReference type="SUPFAM" id="SSF53756">
    <property type="entry name" value="UDP-Glycosyltransferase/glycogen phosphorylase"/>
    <property type="match status" value="1"/>
</dbReference>
<dbReference type="InterPro" id="IPR017932">
    <property type="entry name" value="GATase_2_dom"/>
</dbReference>
<dbReference type="AlphaFoldDB" id="A0A844B122"/>
<dbReference type="SUPFAM" id="SSF56235">
    <property type="entry name" value="N-terminal nucleophile aminohydrolases (Ntn hydrolases)"/>
    <property type="match status" value="1"/>
</dbReference>
<dbReference type="GO" id="GO:0006529">
    <property type="term" value="P:asparagine biosynthetic process"/>
    <property type="evidence" value="ECO:0007669"/>
    <property type="project" value="InterPro"/>
</dbReference>
<keyword evidence="6" id="KW-0315">Glutamine amidotransferase</keyword>
<organism evidence="9 10">
    <name type="scientific">Caenimonas koreensis DSM 17982</name>
    <dbReference type="NCBI Taxonomy" id="1121255"/>
    <lineage>
        <taxon>Bacteria</taxon>
        <taxon>Pseudomonadati</taxon>
        <taxon>Pseudomonadota</taxon>
        <taxon>Betaproteobacteria</taxon>
        <taxon>Burkholderiales</taxon>
        <taxon>Comamonadaceae</taxon>
        <taxon>Caenimonas</taxon>
    </lineage>
</organism>
<evidence type="ECO:0000256" key="3">
    <source>
        <dbReference type="ARBA" id="ARBA00012737"/>
    </source>
</evidence>
<evidence type="ECO:0000259" key="8">
    <source>
        <dbReference type="PROSITE" id="PS51278"/>
    </source>
</evidence>
<dbReference type="InterPro" id="IPR033738">
    <property type="entry name" value="AsnB_N"/>
</dbReference>
<evidence type="ECO:0000313" key="9">
    <source>
        <dbReference type="EMBL" id="MRD46823.1"/>
    </source>
</evidence>
<dbReference type="NCBIfam" id="TIGR01536">
    <property type="entry name" value="asn_synth_AEB"/>
    <property type="match status" value="1"/>
</dbReference>
<dbReference type="PANTHER" id="PTHR43284:SF1">
    <property type="entry name" value="ASPARAGINE SYNTHETASE"/>
    <property type="match status" value="1"/>
</dbReference>
<evidence type="ECO:0000256" key="4">
    <source>
        <dbReference type="ARBA" id="ARBA00022741"/>
    </source>
</evidence>
<dbReference type="CDD" id="cd01991">
    <property type="entry name" value="Asn_synthase_B_C"/>
    <property type="match status" value="1"/>
</dbReference>
<keyword evidence="9" id="KW-0436">Ligase</keyword>
<name>A0A844B122_9BURK</name>
<dbReference type="EMBL" id="WJBU01000005">
    <property type="protein sequence ID" value="MRD46823.1"/>
    <property type="molecule type" value="Genomic_DNA"/>
</dbReference>